<reference evidence="3 4" key="1">
    <citation type="submission" date="2016-08" db="EMBL/GenBank/DDBJ databases">
        <title>A Parts List for Fungal Cellulosomes Revealed by Comparative Genomics.</title>
        <authorList>
            <consortium name="DOE Joint Genome Institute"/>
            <person name="Haitjema C.H."/>
            <person name="Gilmore S.P."/>
            <person name="Henske J.K."/>
            <person name="Solomon K.V."/>
            <person name="De Groot R."/>
            <person name="Kuo A."/>
            <person name="Mondo S.J."/>
            <person name="Salamov A.A."/>
            <person name="Labutti K."/>
            <person name="Zhao Z."/>
            <person name="Chiniquy J."/>
            <person name="Barry K."/>
            <person name="Brewer H.M."/>
            <person name="Purvine S.O."/>
            <person name="Wright A.T."/>
            <person name="Boxma B."/>
            <person name="Van Alen T."/>
            <person name="Hackstein J.H."/>
            <person name="Baker S.E."/>
            <person name="Grigoriev I.V."/>
            <person name="O'Malley M.A."/>
        </authorList>
    </citation>
    <scope>NUCLEOTIDE SEQUENCE [LARGE SCALE GENOMIC DNA]</scope>
    <source>
        <strain evidence="3 4">G1</strain>
    </source>
</reference>
<keyword evidence="4" id="KW-1185">Reference proteome</keyword>
<comment type="caution">
    <text evidence="3">The sequence shown here is derived from an EMBL/GenBank/DDBJ whole genome shotgun (WGS) entry which is preliminary data.</text>
</comment>
<dbReference type="AlphaFoldDB" id="A0A1Y2BBY4"/>
<feature type="transmembrane region" description="Helical" evidence="2">
    <location>
        <begin position="88"/>
        <end position="107"/>
    </location>
</feature>
<feature type="compositionally biased region" description="Basic residues" evidence="1">
    <location>
        <begin position="42"/>
        <end position="52"/>
    </location>
</feature>
<evidence type="ECO:0000256" key="1">
    <source>
        <dbReference type="SAM" id="MobiDB-lite"/>
    </source>
</evidence>
<feature type="transmembrane region" description="Helical" evidence="2">
    <location>
        <begin position="174"/>
        <end position="199"/>
    </location>
</feature>
<evidence type="ECO:0000256" key="2">
    <source>
        <dbReference type="SAM" id="Phobius"/>
    </source>
</evidence>
<dbReference type="EMBL" id="MCOG01000164">
    <property type="protein sequence ID" value="ORY32342.1"/>
    <property type="molecule type" value="Genomic_DNA"/>
</dbReference>
<keyword evidence="2" id="KW-0472">Membrane</keyword>
<evidence type="ECO:0000313" key="4">
    <source>
        <dbReference type="Proteomes" id="UP000193920"/>
    </source>
</evidence>
<feature type="compositionally biased region" description="Low complexity" evidence="1">
    <location>
        <begin position="1"/>
        <end position="16"/>
    </location>
</feature>
<keyword evidence="2" id="KW-1133">Transmembrane helix</keyword>
<sequence>MVSLSSASSSSSIQISPDRLKSLDKPRRRLHGPNSTGLKQKSNTKKIKKDKLRKNLKNGSNASIKATKDKSSERGKTNSYINSSDRPYFIFFLYILTSLFLGINALYQYKVSKTGIFHEELNIFNISKYIFCSFMPILLIAVWVSTVLTKMRFLLSKMVMFFLKNLKFFMKPEVILFLIVSFISYRVLLFIPIIFKYIHSISDFIPYGGPIVSFALLIVFIFMMFFLIVWMIMIFSYDVSDSIFKFISNTTSYIFGKSFSRLSRKKSNDDEEIVDNFDD</sequence>
<keyword evidence="2" id="KW-0812">Transmembrane</keyword>
<protein>
    <submittedName>
        <fullName evidence="3">Uncharacterized protein</fullName>
    </submittedName>
</protein>
<evidence type="ECO:0000313" key="3">
    <source>
        <dbReference type="EMBL" id="ORY32342.1"/>
    </source>
</evidence>
<accession>A0A1Y2BBY4</accession>
<name>A0A1Y2BBY4_9FUNG</name>
<organism evidence="3 4">
    <name type="scientific">Neocallimastix californiae</name>
    <dbReference type="NCBI Taxonomy" id="1754190"/>
    <lineage>
        <taxon>Eukaryota</taxon>
        <taxon>Fungi</taxon>
        <taxon>Fungi incertae sedis</taxon>
        <taxon>Chytridiomycota</taxon>
        <taxon>Chytridiomycota incertae sedis</taxon>
        <taxon>Neocallimastigomycetes</taxon>
        <taxon>Neocallimastigales</taxon>
        <taxon>Neocallimastigaceae</taxon>
        <taxon>Neocallimastix</taxon>
    </lineage>
</organism>
<feature type="transmembrane region" description="Helical" evidence="2">
    <location>
        <begin position="211"/>
        <end position="235"/>
    </location>
</feature>
<dbReference type="Proteomes" id="UP000193920">
    <property type="component" value="Unassembled WGS sequence"/>
</dbReference>
<feature type="transmembrane region" description="Helical" evidence="2">
    <location>
        <begin position="127"/>
        <end position="153"/>
    </location>
</feature>
<proteinExistence type="predicted"/>
<feature type="region of interest" description="Disordered" evidence="1">
    <location>
        <begin position="1"/>
        <end position="52"/>
    </location>
</feature>
<dbReference type="OrthoDB" id="2143970at2759"/>
<gene>
    <name evidence="3" type="ORF">LY90DRAFT_673522</name>
</gene>